<name>A0ABQ9WVW5_9EUKA</name>
<evidence type="ECO:0000313" key="3">
    <source>
        <dbReference type="EMBL" id="KAK2942852.1"/>
    </source>
</evidence>
<feature type="compositionally biased region" description="Basic and acidic residues" evidence="1">
    <location>
        <begin position="175"/>
        <end position="195"/>
    </location>
</feature>
<evidence type="ECO:0000256" key="1">
    <source>
        <dbReference type="SAM" id="MobiDB-lite"/>
    </source>
</evidence>
<gene>
    <name evidence="3" type="ORF">BLNAU_22236</name>
    <name evidence="2" type="ORF">BLNAU_24469</name>
    <name evidence="4" type="ORF">BLNAU_4142</name>
</gene>
<feature type="region of interest" description="Disordered" evidence="1">
    <location>
        <begin position="134"/>
        <end position="232"/>
    </location>
</feature>
<dbReference type="Proteomes" id="UP001281761">
    <property type="component" value="Unassembled WGS sequence"/>
</dbReference>
<organism evidence="3 5">
    <name type="scientific">Blattamonas nauphoetae</name>
    <dbReference type="NCBI Taxonomy" id="2049346"/>
    <lineage>
        <taxon>Eukaryota</taxon>
        <taxon>Metamonada</taxon>
        <taxon>Preaxostyla</taxon>
        <taxon>Oxymonadida</taxon>
        <taxon>Blattamonas</taxon>
    </lineage>
</organism>
<comment type="caution">
    <text evidence="3">The sequence shown here is derived from an EMBL/GenBank/DDBJ whole genome shotgun (WGS) entry which is preliminary data.</text>
</comment>
<dbReference type="EMBL" id="JARBJD010000020">
    <property type="protein sequence ID" value="KAK2960746.1"/>
    <property type="molecule type" value="Genomic_DNA"/>
</dbReference>
<protein>
    <submittedName>
        <fullName evidence="3">Uncharacterized protein</fullName>
    </submittedName>
</protein>
<feature type="compositionally biased region" description="Basic and acidic residues" evidence="1">
    <location>
        <begin position="206"/>
        <end position="223"/>
    </location>
</feature>
<evidence type="ECO:0000313" key="5">
    <source>
        <dbReference type="Proteomes" id="UP001281761"/>
    </source>
</evidence>
<evidence type="ECO:0000313" key="4">
    <source>
        <dbReference type="EMBL" id="KAK2960746.1"/>
    </source>
</evidence>
<accession>A0ABQ9WVW5</accession>
<feature type="compositionally biased region" description="Low complexity" evidence="1">
    <location>
        <begin position="162"/>
        <end position="173"/>
    </location>
</feature>
<evidence type="ECO:0000313" key="2">
    <source>
        <dbReference type="EMBL" id="KAK2940627.1"/>
    </source>
</evidence>
<feature type="compositionally biased region" description="Acidic residues" evidence="1">
    <location>
        <begin position="140"/>
        <end position="159"/>
    </location>
</feature>
<dbReference type="EMBL" id="JARBJD010000379">
    <property type="protein sequence ID" value="KAK2942852.1"/>
    <property type="molecule type" value="Genomic_DNA"/>
</dbReference>
<keyword evidence="5" id="KW-1185">Reference proteome</keyword>
<reference evidence="3 5" key="1">
    <citation type="journal article" date="2022" name="bioRxiv">
        <title>Genomics of Preaxostyla Flagellates Illuminates Evolutionary Transitions and the Path Towards Mitochondrial Loss.</title>
        <authorList>
            <person name="Novak L.V.F."/>
            <person name="Treitli S.C."/>
            <person name="Pyrih J."/>
            <person name="Halakuc P."/>
            <person name="Pipaliya S.V."/>
            <person name="Vacek V."/>
            <person name="Brzon O."/>
            <person name="Soukal P."/>
            <person name="Eme L."/>
            <person name="Dacks J.B."/>
            <person name="Karnkowska A."/>
            <person name="Elias M."/>
            <person name="Hampl V."/>
        </authorList>
    </citation>
    <scope>NUCLEOTIDE SEQUENCE [LARGE SCALE GENOMIC DNA]</scope>
    <source>
        <strain evidence="3">NAU3</strain>
        <tissue evidence="3">Gut</tissue>
    </source>
</reference>
<dbReference type="EMBL" id="JARBJD010000643">
    <property type="protein sequence ID" value="KAK2940627.1"/>
    <property type="molecule type" value="Genomic_DNA"/>
</dbReference>
<proteinExistence type="predicted"/>
<sequence>MFSSANIDSYSTEHIQGHSQVTIALHPAFSPHHTNFIVLRKSINLSRFAELEGARISVTMSTYTSCSARHDGASSIVLSSSTPSTEHAISIKSSSFTSFSVSGHALLAITTEQLISFVSVMFEDITQRIAQRSAALGENDSVEQVDSEGSEDETNELNWEETTSTSSPSQPQPADAEKHHHDRDENNDWRVDRNITPDPWSQKLPNWRDDLAQQQRDATRELEAAEEEDDEE</sequence>